<comment type="caution">
    <text evidence="1">The sequence shown here is derived from an EMBL/GenBank/DDBJ whole genome shotgun (WGS) entry which is preliminary data.</text>
</comment>
<sequence length="36" mass="3874">MQAGWIWGSGSSFLTAAAYLAVYENYILLGDCTEDG</sequence>
<feature type="non-terminal residue" evidence="1">
    <location>
        <position position="36"/>
    </location>
</feature>
<gene>
    <name evidence="1" type="ORF">S01H1_40117</name>
</gene>
<accession>X0UCB9</accession>
<name>X0UCB9_9ZZZZ</name>
<dbReference type="AlphaFoldDB" id="X0UCB9"/>
<reference evidence="1" key="1">
    <citation type="journal article" date="2014" name="Front. Microbiol.">
        <title>High frequency of phylogenetically diverse reductive dehalogenase-homologous genes in deep subseafloor sedimentary metagenomes.</title>
        <authorList>
            <person name="Kawai M."/>
            <person name="Futagami T."/>
            <person name="Toyoda A."/>
            <person name="Takaki Y."/>
            <person name="Nishi S."/>
            <person name="Hori S."/>
            <person name="Arai W."/>
            <person name="Tsubouchi T."/>
            <person name="Morono Y."/>
            <person name="Uchiyama I."/>
            <person name="Ito T."/>
            <person name="Fujiyama A."/>
            <person name="Inagaki F."/>
            <person name="Takami H."/>
        </authorList>
    </citation>
    <scope>NUCLEOTIDE SEQUENCE</scope>
    <source>
        <strain evidence="1">Expedition CK06-06</strain>
    </source>
</reference>
<proteinExistence type="predicted"/>
<dbReference type="EMBL" id="BARS01025376">
    <property type="protein sequence ID" value="GAG03439.1"/>
    <property type="molecule type" value="Genomic_DNA"/>
</dbReference>
<protein>
    <submittedName>
        <fullName evidence="1">Uncharacterized protein</fullName>
    </submittedName>
</protein>
<evidence type="ECO:0000313" key="1">
    <source>
        <dbReference type="EMBL" id="GAG03439.1"/>
    </source>
</evidence>
<organism evidence="1">
    <name type="scientific">marine sediment metagenome</name>
    <dbReference type="NCBI Taxonomy" id="412755"/>
    <lineage>
        <taxon>unclassified sequences</taxon>
        <taxon>metagenomes</taxon>
        <taxon>ecological metagenomes</taxon>
    </lineage>
</organism>